<organism evidence="5">
    <name type="scientific">Aphanomyces invadans</name>
    <dbReference type="NCBI Taxonomy" id="157072"/>
    <lineage>
        <taxon>Eukaryota</taxon>
        <taxon>Sar</taxon>
        <taxon>Stramenopiles</taxon>
        <taxon>Oomycota</taxon>
        <taxon>Saprolegniomycetes</taxon>
        <taxon>Saprolegniales</taxon>
        <taxon>Verrucalvaceae</taxon>
        <taxon>Aphanomyces</taxon>
    </lineage>
</organism>
<dbReference type="InterPro" id="IPR036416">
    <property type="entry name" value="Pept_tRNA_hydro_sf"/>
</dbReference>
<dbReference type="PANTHER" id="PTHR17224:SF1">
    <property type="entry name" value="PEPTIDYL-TRNA HYDROLASE"/>
    <property type="match status" value="1"/>
</dbReference>
<evidence type="ECO:0008006" key="6">
    <source>
        <dbReference type="Google" id="ProtNLM"/>
    </source>
</evidence>
<dbReference type="NCBIfam" id="TIGR00447">
    <property type="entry name" value="pth"/>
    <property type="match status" value="1"/>
</dbReference>
<dbReference type="GO" id="GO:0004045">
    <property type="term" value="F:peptidyl-tRNA hydrolase activity"/>
    <property type="evidence" value="ECO:0007669"/>
    <property type="project" value="InterPro"/>
</dbReference>
<protein>
    <recommendedName>
        <fullName evidence="6">Peptidyl-tRNA hydrolase</fullName>
    </recommendedName>
</protein>
<gene>
    <name evidence="5" type="ORF">H310_07544</name>
</gene>
<dbReference type="RefSeq" id="XP_008871161.1">
    <property type="nucleotide sequence ID" value="XM_008872939.1"/>
</dbReference>
<sequence>MTAIDNAAKATVAPVVRRLLVGLGNPGEKFKLTRHNVGKMAAMHFLQQHTTDPWTDVKAVHGEVVQVQLAFANAKDDDLIDLISERRKKRTLDEGVPYPVVDIHGLLPSTYMNRSGMSVRSYMDLHRFRLKNNALGMNKHDELLVVTDDISLPFGTCRFKAKGGHGGQNGVRDIIKCIASEKFARLKIGVGCPSWFQNSSNNGNPPPGLQLDQYVLGRFQPHELDDMAKLMAYCSALLRVYMHRGLNEATMVANSGNMTSHHAAVGPRKKPKRPSTGATHTSD</sequence>
<dbReference type="STRING" id="157072.A0A024U118"/>
<accession>A0A024U118</accession>
<dbReference type="eggNOG" id="KOG2255">
    <property type="taxonomic scope" value="Eukaryota"/>
</dbReference>
<evidence type="ECO:0000256" key="2">
    <source>
        <dbReference type="ARBA" id="ARBA00022801"/>
    </source>
</evidence>
<evidence type="ECO:0000256" key="1">
    <source>
        <dbReference type="ARBA" id="ARBA00022555"/>
    </source>
</evidence>
<keyword evidence="1" id="KW-0820">tRNA-binding</keyword>
<keyword evidence="3" id="KW-0694">RNA-binding</keyword>
<dbReference type="GeneID" id="20084594"/>
<evidence type="ECO:0000313" key="5">
    <source>
        <dbReference type="EMBL" id="ETW00136.1"/>
    </source>
</evidence>
<proteinExistence type="predicted"/>
<dbReference type="OrthoDB" id="1711136at2759"/>
<reference evidence="5" key="1">
    <citation type="submission" date="2013-12" db="EMBL/GenBank/DDBJ databases">
        <title>The Genome Sequence of Aphanomyces invadans NJM9701.</title>
        <authorList>
            <consortium name="The Broad Institute Genomics Platform"/>
            <person name="Russ C."/>
            <person name="Tyler B."/>
            <person name="van West P."/>
            <person name="Dieguez-Uribeondo J."/>
            <person name="Young S.K."/>
            <person name="Zeng Q."/>
            <person name="Gargeya S."/>
            <person name="Fitzgerald M."/>
            <person name="Abouelleil A."/>
            <person name="Alvarado L."/>
            <person name="Chapman S.B."/>
            <person name="Gainer-Dewar J."/>
            <person name="Goldberg J."/>
            <person name="Griggs A."/>
            <person name="Gujja S."/>
            <person name="Hansen M."/>
            <person name="Howarth C."/>
            <person name="Imamovic A."/>
            <person name="Ireland A."/>
            <person name="Larimer J."/>
            <person name="McCowan C."/>
            <person name="Murphy C."/>
            <person name="Pearson M."/>
            <person name="Poon T.W."/>
            <person name="Priest M."/>
            <person name="Roberts A."/>
            <person name="Saif S."/>
            <person name="Shea T."/>
            <person name="Sykes S."/>
            <person name="Wortman J."/>
            <person name="Nusbaum C."/>
            <person name="Birren B."/>
        </authorList>
    </citation>
    <scope>NUCLEOTIDE SEQUENCE [LARGE SCALE GENOMIC DNA]</scope>
    <source>
        <strain evidence="5">NJM9701</strain>
    </source>
</reference>
<evidence type="ECO:0000256" key="4">
    <source>
        <dbReference type="SAM" id="MobiDB-lite"/>
    </source>
</evidence>
<dbReference type="Pfam" id="PF01195">
    <property type="entry name" value="Pept_tRNA_hydro"/>
    <property type="match status" value="1"/>
</dbReference>
<dbReference type="GO" id="GO:0000049">
    <property type="term" value="F:tRNA binding"/>
    <property type="evidence" value="ECO:0007669"/>
    <property type="project" value="UniProtKB-KW"/>
</dbReference>
<dbReference type="VEuPathDB" id="FungiDB:H310_07544"/>
<keyword evidence="2" id="KW-0378">Hydrolase</keyword>
<dbReference type="InterPro" id="IPR001328">
    <property type="entry name" value="Pept_tRNA_hydro"/>
</dbReference>
<dbReference type="EMBL" id="KI913965">
    <property type="protein sequence ID" value="ETW00136.1"/>
    <property type="molecule type" value="Genomic_DNA"/>
</dbReference>
<dbReference type="CDD" id="cd00462">
    <property type="entry name" value="PTH"/>
    <property type="match status" value="1"/>
</dbReference>
<dbReference type="PANTHER" id="PTHR17224">
    <property type="entry name" value="PEPTIDYL-TRNA HYDROLASE"/>
    <property type="match status" value="1"/>
</dbReference>
<dbReference type="Gene3D" id="3.40.50.1470">
    <property type="entry name" value="Peptidyl-tRNA hydrolase"/>
    <property type="match status" value="1"/>
</dbReference>
<name>A0A024U118_9STRA</name>
<dbReference type="SUPFAM" id="SSF53178">
    <property type="entry name" value="Peptidyl-tRNA hydrolase-like"/>
    <property type="match status" value="1"/>
</dbReference>
<evidence type="ECO:0000256" key="3">
    <source>
        <dbReference type="ARBA" id="ARBA00022884"/>
    </source>
</evidence>
<feature type="region of interest" description="Disordered" evidence="4">
    <location>
        <begin position="258"/>
        <end position="283"/>
    </location>
</feature>
<dbReference type="AlphaFoldDB" id="A0A024U118"/>